<comment type="caution">
    <text evidence="1">The sequence shown here is derived from an EMBL/GenBank/DDBJ whole genome shotgun (WGS) entry which is preliminary data.</text>
</comment>
<dbReference type="OrthoDB" id="9876299at2759"/>
<keyword evidence="2" id="KW-1185">Reference proteome</keyword>
<dbReference type="PRINTS" id="PR00081">
    <property type="entry name" value="GDHRDH"/>
</dbReference>
<dbReference type="OMA" id="YENHEIA"/>
<reference evidence="1 2" key="1">
    <citation type="submission" date="2018-05" db="EMBL/GenBank/DDBJ databases">
        <title>Draft genome sequence of Scytalidium lignicola DSM 105466, a ubiquitous saprotrophic fungus.</title>
        <authorList>
            <person name="Buettner E."/>
            <person name="Gebauer A.M."/>
            <person name="Hofrichter M."/>
            <person name="Liers C."/>
            <person name="Kellner H."/>
        </authorList>
    </citation>
    <scope>NUCLEOTIDE SEQUENCE [LARGE SCALE GENOMIC DNA]</scope>
    <source>
        <strain evidence="1 2">DSM 105466</strain>
    </source>
</reference>
<dbReference type="STRING" id="5539.A0A3E2H166"/>
<dbReference type="Gene3D" id="3.40.50.720">
    <property type="entry name" value="NAD(P)-binding Rossmann-like Domain"/>
    <property type="match status" value="1"/>
</dbReference>
<dbReference type="SUPFAM" id="SSF51735">
    <property type="entry name" value="NAD(P)-binding Rossmann-fold domains"/>
    <property type="match status" value="1"/>
</dbReference>
<dbReference type="InterPro" id="IPR036291">
    <property type="entry name" value="NAD(P)-bd_dom_sf"/>
</dbReference>
<dbReference type="InterPro" id="IPR002347">
    <property type="entry name" value="SDR_fam"/>
</dbReference>
<dbReference type="Proteomes" id="UP000258309">
    <property type="component" value="Unassembled WGS sequence"/>
</dbReference>
<evidence type="ECO:0000313" key="2">
    <source>
        <dbReference type="Proteomes" id="UP000258309"/>
    </source>
</evidence>
<proteinExistence type="predicted"/>
<gene>
    <name evidence="1" type="ORF">B7463_g9205</name>
</gene>
<name>A0A3E2H166_SCYLI</name>
<dbReference type="GO" id="GO:0016616">
    <property type="term" value="F:oxidoreductase activity, acting on the CH-OH group of donors, NAD or NADP as acceptor"/>
    <property type="evidence" value="ECO:0007669"/>
    <property type="project" value="TreeGrafter"/>
</dbReference>
<dbReference type="PANTHER" id="PTHR45458:SF1">
    <property type="entry name" value="SHORT CHAIN DEHYDROGENASE"/>
    <property type="match status" value="1"/>
</dbReference>
<sequence length="215" mass="23154">MPTILITGANRGIGQGLLEAYVLSPNTTVIAAVRDVVNSEKSLSSVELGTGSKIIIMKIDSASKSDTTDAVEELKTKHGIDSLDIVIANAGISNCMATVLQSPPEQFFEHFAVNTIGPVSLFQATWPLLDHVESPKFVVVSSKFGSIGLMDYLPFPNVAYGASKAALNFIARKSHFEHEKLLVVPISPGHMGSNRDGQQCRYGLWHGPGRHNPSR</sequence>
<evidence type="ECO:0000313" key="1">
    <source>
        <dbReference type="EMBL" id="RFU27136.1"/>
    </source>
</evidence>
<dbReference type="InterPro" id="IPR052184">
    <property type="entry name" value="SDR_enzymes"/>
</dbReference>
<dbReference type="PANTHER" id="PTHR45458">
    <property type="entry name" value="SHORT-CHAIN DEHYDROGENASE/REDUCTASE SDR"/>
    <property type="match status" value="1"/>
</dbReference>
<protein>
    <submittedName>
        <fullName evidence="1">Uncharacterized protein</fullName>
    </submittedName>
</protein>
<feature type="non-terminal residue" evidence="1">
    <location>
        <position position="1"/>
    </location>
</feature>
<accession>A0A3E2H166</accession>
<dbReference type="Pfam" id="PF00106">
    <property type="entry name" value="adh_short"/>
    <property type="match status" value="1"/>
</dbReference>
<dbReference type="EMBL" id="NCSJ02000221">
    <property type="protein sequence ID" value="RFU27136.1"/>
    <property type="molecule type" value="Genomic_DNA"/>
</dbReference>
<dbReference type="AlphaFoldDB" id="A0A3E2H166"/>
<organism evidence="1 2">
    <name type="scientific">Scytalidium lignicola</name>
    <name type="common">Hyphomycete</name>
    <dbReference type="NCBI Taxonomy" id="5539"/>
    <lineage>
        <taxon>Eukaryota</taxon>
        <taxon>Fungi</taxon>
        <taxon>Dikarya</taxon>
        <taxon>Ascomycota</taxon>
        <taxon>Pezizomycotina</taxon>
        <taxon>Leotiomycetes</taxon>
        <taxon>Leotiomycetes incertae sedis</taxon>
        <taxon>Scytalidium</taxon>
    </lineage>
</organism>
<feature type="non-terminal residue" evidence="1">
    <location>
        <position position="215"/>
    </location>
</feature>